<evidence type="ECO:0000256" key="1">
    <source>
        <dbReference type="SAM" id="Phobius"/>
    </source>
</evidence>
<dbReference type="Proteomes" id="UP000472573">
    <property type="component" value="Unassembled WGS sequence"/>
</dbReference>
<sequence>MVQIFLKKNNKALISNIIFDFIVGIFFVYYLKVSADVSTFLRTILIVFAAYDFTDMFFSIKLLIEQKRNSKK</sequence>
<protein>
    <submittedName>
        <fullName evidence="2">Uncharacterized protein</fullName>
    </submittedName>
</protein>
<evidence type="ECO:0000313" key="2">
    <source>
        <dbReference type="EMBL" id="KAF0415299.1"/>
    </source>
</evidence>
<accession>A0ABQ6XJQ2</accession>
<reference evidence="3" key="1">
    <citation type="submission" date="2020-03" db="EMBL/GenBank/DDBJ databases">
        <title>SpeciesPrimer: A bioinformatics pipeline dedicated to the design of qPCR primers for the quantification of bacterial species.</title>
        <authorList>
            <person name="Dreier M."/>
            <person name="Berthoud H."/>
            <person name="Shani N."/>
            <person name="Wechsler D."/>
            <person name="Junier P."/>
        </authorList>
    </citation>
    <scope>NUCLEOTIDE SEQUENCE [LARGE SCALE GENOMIC DNA]</scope>
    <source>
        <strain evidence="3">FAM13073</strain>
    </source>
</reference>
<evidence type="ECO:0000313" key="3">
    <source>
        <dbReference type="Proteomes" id="UP000472573"/>
    </source>
</evidence>
<dbReference type="RefSeq" id="WP_002833517.1">
    <property type="nucleotide sequence ID" value="NZ_CAKMBP010000001.1"/>
</dbReference>
<feature type="transmembrane region" description="Helical" evidence="1">
    <location>
        <begin position="12"/>
        <end position="31"/>
    </location>
</feature>
<dbReference type="EMBL" id="WENB01000001">
    <property type="protein sequence ID" value="KAF0415299.1"/>
    <property type="molecule type" value="Genomic_DNA"/>
</dbReference>
<gene>
    <name evidence="2" type="ORF">GBO79_02960</name>
</gene>
<name>A0ABQ6XJQ2_PEDPE</name>
<keyword evidence="1" id="KW-0812">Transmembrane</keyword>
<feature type="transmembrane region" description="Helical" evidence="1">
    <location>
        <begin position="43"/>
        <end position="64"/>
    </location>
</feature>
<organism evidence="2 3">
    <name type="scientific">Pediococcus pentosaceus</name>
    <dbReference type="NCBI Taxonomy" id="1255"/>
    <lineage>
        <taxon>Bacteria</taxon>
        <taxon>Bacillati</taxon>
        <taxon>Bacillota</taxon>
        <taxon>Bacilli</taxon>
        <taxon>Lactobacillales</taxon>
        <taxon>Lactobacillaceae</taxon>
        <taxon>Pediococcus</taxon>
    </lineage>
</organism>
<keyword evidence="1" id="KW-0472">Membrane</keyword>
<comment type="caution">
    <text evidence="2">The sequence shown here is derived from an EMBL/GenBank/DDBJ whole genome shotgun (WGS) entry which is preliminary data.</text>
</comment>
<keyword evidence="1" id="KW-1133">Transmembrane helix</keyword>
<keyword evidence="3" id="KW-1185">Reference proteome</keyword>
<proteinExistence type="predicted"/>